<keyword evidence="3" id="KW-1185">Reference proteome</keyword>
<name>A0AAW0CXI2_9AGAR</name>
<organism evidence="2 3">
    <name type="scientific">Favolaschia claudopus</name>
    <dbReference type="NCBI Taxonomy" id="2862362"/>
    <lineage>
        <taxon>Eukaryota</taxon>
        <taxon>Fungi</taxon>
        <taxon>Dikarya</taxon>
        <taxon>Basidiomycota</taxon>
        <taxon>Agaricomycotina</taxon>
        <taxon>Agaricomycetes</taxon>
        <taxon>Agaricomycetidae</taxon>
        <taxon>Agaricales</taxon>
        <taxon>Marasmiineae</taxon>
        <taxon>Mycenaceae</taxon>
        <taxon>Favolaschia</taxon>
    </lineage>
</organism>
<sequence length="575" mass="65037">MLRNIAKPAHACIRAPDPLPPALSVAARVGRSSSANSRLTFASERIPRRRLSLFIHAHPHTNFPDSRLRPSSTMTMGPNPYSAQCQPDFSKHAPVTILYVYLEERLKLLHVIPISRNLEDLVLMNYIAACSQRGISGSATWVSKTTPPSQTLQATHLPLSTPTRYYMLTDIFFSIFNGIRSFFELIPLPAPLRMTPATWMFFPVSNDPGKRSGAKSVLRTNDAYQVHTSMDILQTMVHCGDYVDEAQVTKIEHYQRDASPLHEFLVVYFRMRTKPDVSNFLIIERHSSKANPPNPKKPTLHTLEVDTDLVREANQLLYRPASGGESPEELSAHALITGSAIHTQNSQHLSGGIVNQSFFRRRIGPVGLDRIVVSCRRLEHDVHLIEPGKRKLLATLAPAPDHTIPVAQLLCVASFVSKNSPIHDSFDKSNYYYARTIFYIAQKLMDPRDSEMHASPGFEFFRTDAVQWNQADFKGTAQDQVKNGFDPATVFINCNIYWDEFRSEVNTQYRANNQSLVRERELQEAVDVSRQRLAAEIAEETRLRETAEQQASQAAHLQEQFEAEIAELKQRYSLC</sequence>
<protein>
    <submittedName>
        <fullName evidence="2">Uncharacterized protein</fullName>
    </submittedName>
</protein>
<gene>
    <name evidence="2" type="ORF">R3P38DRAFT_3440190</name>
</gene>
<keyword evidence="1" id="KW-0175">Coiled coil</keyword>
<evidence type="ECO:0000313" key="2">
    <source>
        <dbReference type="EMBL" id="KAK7043392.1"/>
    </source>
</evidence>
<proteinExistence type="predicted"/>
<feature type="coiled-coil region" evidence="1">
    <location>
        <begin position="530"/>
        <end position="571"/>
    </location>
</feature>
<dbReference type="Proteomes" id="UP001362999">
    <property type="component" value="Unassembled WGS sequence"/>
</dbReference>
<dbReference type="EMBL" id="JAWWNJ010000012">
    <property type="protein sequence ID" value="KAK7043392.1"/>
    <property type="molecule type" value="Genomic_DNA"/>
</dbReference>
<accession>A0AAW0CXI2</accession>
<evidence type="ECO:0000313" key="3">
    <source>
        <dbReference type="Proteomes" id="UP001362999"/>
    </source>
</evidence>
<reference evidence="2 3" key="1">
    <citation type="journal article" date="2024" name="J Genomics">
        <title>Draft genome sequencing and assembly of Favolaschia claudopus CIRM-BRFM 2984 isolated from oak limbs.</title>
        <authorList>
            <person name="Navarro D."/>
            <person name="Drula E."/>
            <person name="Chaduli D."/>
            <person name="Cazenave R."/>
            <person name="Ahrendt S."/>
            <person name="Wang J."/>
            <person name="Lipzen A."/>
            <person name="Daum C."/>
            <person name="Barry K."/>
            <person name="Grigoriev I.V."/>
            <person name="Favel A."/>
            <person name="Rosso M.N."/>
            <person name="Martin F."/>
        </authorList>
    </citation>
    <scope>NUCLEOTIDE SEQUENCE [LARGE SCALE GENOMIC DNA]</scope>
    <source>
        <strain evidence="2 3">CIRM-BRFM 2984</strain>
    </source>
</reference>
<comment type="caution">
    <text evidence="2">The sequence shown here is derived from an EMBL/GenBank/DDBJ whole genome shotgun (WGS) entry which is preliminary data.</text>
</comment>
<evidence type="ECO:0000256" key="1">
    <source>
        <dbReference type="SAM" id="Coils"/>
    </source>
</evidence>
<dbReference type="AlphaFoldDB" id="A0AAW0CXI2"/>